<dbReference type="RefSeq" id="WP_075729275.1">
    <property type="nucleotide sequence ID" value="NZ_BJNB01000020.1"/>
</dbReference>
<evidence type="ECO:0000256" key="2">
    <source>
        <dbReference type="PROSITE-ProRule" id="PRU00335"/>
    </source>
</evidence>
<dbReference type="Proteomes" id="UP000185479">
    <property type="component" value="Chromosome"/>
</dbReference>
<dbReference type="SUPFAM" id="SSF46689">
    <property type="entry name" value="Homeodomain-like"/>
    <property type="match status" value="1"/>
</dbReference>
<dbReference type="InterPro" id="IPR036271">
    <property type="entry name" value="Tet_transcr_reg_TetR-rel_C_sf"/>
</dbReference>
<evidence type="ECO:0000313" key="5">
    <source>
        <dbReference type="EMBL" id="GEB97952.1"/>
    </source>
</evidence>
<dbReference type="OrthoDB" id="1669699at2"/>
<dbReference type="PRINTS" id="PR00455">
    <property type="entry name" value="HTHTETR"/>
</dbReference>
<evidence type="ECO:0000313" key="7">
    <source>
        <dbReference type="Proteomes" id="UP000315353"/>
    </source>
</evidence>
<evidence type="ECO:0000313" key="4">
    <source>
        <dbReference type="EMBL" id="APT86278.1"/>
    </source>
</evidence>
<feature type="domain" description="HTH tetR-type" evidence="3">
    <location>
        <begin position="4"/>
        <end position="64"/>
    </location>
</feature>
<name>A0A1L7CKG7_CORFL</name>
<reference evidence="5 7" key="2">
    <citation type="submission" date="2019-06" db="EMBL/GenBank/DDBJ databases">
        <title>Whole genome shotgun sequence of Corynebacterium flavescens NBRC 14136.</title>
        <authorList>
            <person name="Hosoyama A."/>
            <person name="Uohara A."/>
            <person name="Ohji S."/>
            <person name="Ichikawa N."/>
        </authorList>
    </citation>
    <scope>NUCLEOTIDE SEQUENCE [LARGE SCALE GENOMIC DNA]</scope>
    <source>
        <strain evidence="5 7">NBRC 14136</strain>
    </source>
</reference>
<dbReference type="GeneID" id="82879709"/>
<dbReference type="STRING" id="28028.CFLV_03105"/>
<reference evidence="4 6" key="1">
    <citation type="submission" date="2014-08" db="EMBL/GenBank/DDBJ databases">
        <title>Complete genome sequence of Corynebacterium flavescens OJ8(T)(=DSM 20296(T)), isolated from cheese.</title>
        <authorList>
            <person name="Ruckert C."/>
            <person name="Albersmeier A."/>
            <person name="Winkler A."/>
            <person name="Kalinowski J."/>
        </authorList>
    </citation>
    <scope>NUCLEOTIDE SEQUENCE [LARGE SCALE GENOMIC DNA]</scope>
    <source>
        <strain evidence="4 6">OJ8</strain>
    </source>
</reference>
<dbReference type="InterPro" id="IPR041490">
    <property type="entry name" value="KstR2_TetR_C"/>
</dbReference>
<dbReference type="GO" id="GO:0003700">
    <property type="term" value="F:DNA-binding transcription factor activity"/>
    <property type="evidence" value="ECO:0007669"/>
    <property type="project" value="TreeGrafter"/>
</dbReference>
<dbReference type="PANTHER" id="PTHR30055">
    <property type="entry name" value="HTH-TYPE TRANSCRIPTIONAL REGULATOR RUTR"/>
    <property type="match status" value="1"/>
</dbReference>
<dbReference type="PROSITE" id="PS50977">
    <property type="entry name" value="HTH_TETR_2"/>
    <property type="match status" value="1"/>
</dbReference>
<dbReference type="InterPro" id="IPR001647">
    <property type="entry name" value="HTH_TetR"/>
</dbReference>
<sequence length="188" mass="20873">MANEQRRQQIAAAALDLFDSRGYHGTGMGDIAAAVGMRASSLYNHFRSKQELLAAVTISTMEELLRANAAALAHPSTPEEKLFSIMRTHVIFHATHAKRVRVVNAELHNLEDPSRAVVVQLRKDYVARWIRVVDSGDFSAEDLKIACWALIDMGIGVAQWYSPDGAYSPEELGDMYGRFALRQLGIET</sequence>
<dbReference type="Pfam" id="PF17932">
    <property type="entry name" value="TetR_C_24"/>
    <property type="match status" value="1"/>
</dbReference>
<keyword evidence="6" id="KW-1185">Reference proteome</keyword>
<evidence type="ECO:0000259" key="3">
    <source>
        <dbReference type="PROSITE" id="PS50977"/>
    </source>
</evidence>
<dbReference type="Proteomes" id="UP000315353">
    <property type="component" value="Unassembled WGS sequence"/>
</dbReference>
<organism evidence="4 6">
    <name type="scientific">Corynebacterium flavescens</name>
    <dbReference type="NCBI Taxonomy" id="28028"/>
    <lineage>
        <taxon>Bacteria</taxon>
        <taxon>Bacillati</taxon>
        <taxon>Actinomycetota</taxon>
        <taxon>Actinomycetes</taxon>
        <taxon>Mycobacteriales</taxon>
        <taxon>Corynebacteriaceae</taxon>
        <taxon>Corynebacterium</taxon>
    </lineage>
</organism>
<keyword evidence="1 2" id="KW-0238">DNA-binding</keyword>
<accession>A0A1L7CKG7</accession>
<dbReference type="PANTHER" id="PTHR30055:SF200">
    <property type="entry name" value="HTH-TYPE TRANSCRIPTIONAL REPRESSOR BDCR"/>
    <property type="match status" value="1"/>
</dbReference>
<feature type="DNA-binding region" description="H-T-H motif" evidence="2">
    <location>
        <begin position="27"/>
        <end position="46"/>
    </location>
</feature>
<dbReference type="GO" id="GO:0000976">
    <property type="term" value="F:transcription cis-regulatory region binding"/>
    <property type="evidence" value="ECO:0007669"/>
    <property type="project" value="TreeGrafter"/>
</dbReference>
<dbReference type="SUPFAM" id="SSF48498">
    <property type="entry name" value="Tetracyclin repressor-like, C-terminal domain"/>
    <property type="match status" value="1"/>
</dbReference>
<dbReference type="EMBL" id="BJNB01000020">
    <property type="protein sequence ID" value="GEB97952.1"/>
    <property type="molecule type" value="Genomic_DNA"/>
</dbReference>
<dbReference type="KEGG" id="cfc:CFLV_03105"/>
<dbReference type="Pfam" id="PF00440">
    <property type="entry name" value="TetR_N"/>
    <property type="match status" value="1"/>
</dbReference>
<gene>
    <name evidence="5" type="ORF">CFL01nite_14470</name>
    <name evidence="4" type="ORF">CFLV_03105</name>
</gene>
<dbReference type="Gene3D" id="1.10.357.10">
    <property type="entry name" value="Tetracycline Repressor, domain 2"/>
    <property type="match status" value="1"/>
</dbReference>
<evidence type="ECO:0000256" key="1">
    <source>
        <dbReference type="ARBA" id="ARBA00023125"/>
    </source>
</evidence>
<evidence type="ECO:0000313" key="6">
    <source>
        <dbReference type="Proteomes" id="UP000185479"/>
    </source>
</evidence>
<protein>
    <submittedName>
        <fullName evidence="4 5">Transcriptional regulator</fullName>
    </submittedName>
</protein>
<dbReference type="AlphaFoldDB" id="A0A1L7CKG7"/>
<proteinExistence type="predicted"/>
<dbReference type="InterPro" id="IPR009057">
    <property type="entry name" value="Homeodomain-like_sf"/>
</dbReference>
<dbReference type="InterPro" id="IPR050109">
    <property type="entry name" value="HTH-type_TetR-like_transc_reg"/>
</dbReference>
<dbReference type="EMBL" id="CP009246">
    <property type="protein sequence ID" value="APT86278.1"/>
    <property type="molecule type" value="Genomic_DNA"/>
</dbReference>